<keyword evidence="1" id="KW-0472">Membrane</keyword>
<reference evidence="2 3" key="1">
    <citation type="submission" date="2019-02" db="EMBL/GenBank/DDBJ databases">
        <authorList>
            <consortium name="Pathogen Informatics"/>
        </authorList>
    </citation>
    <scope>NUCLEOTIDE SEQUENCE [LARGE SCALE GENOMIC DNA]</scope>
    <source>
        <strain evidence="2 3">3012STDY7078512</strain>
    </source>
</reference>
<dbReference type="RefSeq" id="WP_131753093.1">
    <property type="nucleotide sequence ID" value="NZ_CAACYH010000007.1"/>
</dbReference>
<feature type="transmembrane region" description="Helical" evidence="1">
    <location>
        <begin position="50"/>
        <end position="72"/>
    </location>
</feature>
<dbReference type="Proteomes" id="UP000396835">
    <property type="component" value="Unassembled WGS sequence"/>
</dbReference>
<protein>
    <submittedName>
        <fullName evidence="2">Uncharacterized protein</fullName>
    </submittedName>
</protein>
<dbReference type="EMBL" id="CAACYH010000007">
    <property type="protein sequence ID" value="VFB15475.1"/>
    <property type="molecule type" value="Genomic_DNA"/>
</dbReference>
<dbReference type="AlphaFoldDB" id="A0A449I7S0"/>
<organism evidence="2 3">
    <name type="scientific">Prevotella heparinolytica</name>
    <dbReference type="NCBI Taxonomy" id="28113"/>
    <lineage>
        <taxon>Bacteria</taxon>
        <taxon>Pseudomonadati</taxon>
        <taxon>Bacteroidota</taxon>
        <taxon>Bacteroidia</taxon>
        <taxon>Bacteroidales</taxon>
        <taxon>Bacteroidaceae</taxon>
        <taxon>Bacteroides</taxon>
    </lineage>
</organism>
<accession>A0A449I7S0</accession>
<name>A0A449I7S0_9BACE</name>
<evidence type="ECO:0000256" key="1">
    <source>
        <dbReference type="SAM" id="Phobius"/>
    </source>
</evidence>
<proteinExistence type="predicted"/>
<keyword evidence="1" id="KW-0812">Transmembrane</keyword>
<sequence>MKKEYRLFSLSYKNIEIYYKNNGGQKFVQQLFLDKSNLLRKLSTIISPTLLYYTYLFLEPLASFLLIIPQFFRALSLVRTSQHVEVGQINRLFLNFAHLLISRIKAAEIFESSTYWLEKPFKDVSCKGLEDKVLLTVFEVLTISDVFYALKSSILATLYVAIHNPYHYVRNSSTSFEFYLTFKAIQRFPHQAELIFGNHIDRWAILFDSCPQQEKTLIMHGIETKKADWPVKLKTVTKVYAFNEELGKDLKKALLSCNPVFCYMKPTINLVDDVDDHNFKVLIVCHPASMRDREKYLISHLQLDNITVYAKTHYTTPDVSFYEDLTKKYNFRLITYQLFPKVNILISYRSTLVSEYEICGIPTLMYYDYTLEELVEQIKQKASEYCHS</sequence>
<evidence type="ECO:0000313" key="3">
    <source>
        <dbReference type="Proteomes" id="UP000396835"/>
    </source>
</evidence>
<gene>
    <name evidence="2" type="ORF">NCTC7812_03064</name>
</gene>
<keyword evidence="1" id="KW-1133">Transmembrane helix</keyword>
<evidence type="ECO:0000313" key="2">
    <source>
        <dbReference type="EMBL" id="VFB15475.1"/>
    </source>
</evidence>
<dbReference type="OrthoDB" id="1100907at2"/>